<evidence type="ECO:0000256" key="1">
    <source>
        <dbReference type="SAM" id="Coils"/>
    </source>
</evidence>
<reference evidence="3" key="1">
    <citation type="submission" date="2016-10" db="EMBL/GenBank/DDBJ databases">
        <authorList>
            <person name="Varghese N."/>
            <person name="Submissions S."/>
        </authorList>
    </citation>
    <scope>NUCLEOTIDE SEQUENCE [LARGE SCALE GENOMIC DNA]</scope>
    <source>
        <strain evidence="3">XJ109</strain>
    </source>
</reference>
<organism evidence="2 3">
    <name type="scientific">Algoriella xinjiangensis</name>
    <dbReference type="NCBI Taxonomy" id="684065"/>
    <lineage>
        <taxon>Bacteria</taxon>
        <taxon>Pseudomonadati</taxon>
        <taxon>Bacteroidota</taxon>
        <taxon>Flavobacteriia</taxon>
        <taxon>Flavobacteriales</taxon>
        <taxon>Weeksellaceae</taxon>
        <taxon>Algoriella</taxon>
    </lineage>
</organism>
<accession>A0A1I4Z4U2</accession>
<name>A0A1I4Z4U2_9FLAO</name>
<keyword evidence="3" id="KW-1185">Reference proteome</keyword>
<gene>
    <name evidence="2" type="ORF">SAMN05421738_112108</name>
</gene>
<dbReference type="EMBL" id="FOUZ01000012">
    <property type="protein sequence ID" value="SFN45228.1"/>
    <property type="molecule type" value="Genomic_DNA"/>
</dbReference>
<dbReference type="OrthoDB" id="1437822at2"/>
<evidence type="ECO:0000313" key="2">
    <source>
        <dbReference type="EMBL" id="SFN45228.1"/>
    </source>
</evidence>
<proteinExistence type="predicted"/>
<dbReference type="STRING" id="684065.SAMN05421738_112108"/>
<sequence length="138" mass="15041">MKKLFLAAAVLGVVSLSSCKSEKEKVADKVENTQENVANTVEEQVEAGKETMNKVAEVAKDLPSFSDPKVTAFVAKYNTWAADMKLAATAGDANKLAELTKQSVDFGKELQGYTQSLTPEDAKKLQDWTAEIQKNLNK</sequence>
<keyword evidence="1" id="KW-0175">Coiled coil</keyword>
<dbReference type="AlphaFoldDB" id="A0A1I4Z4U2"/>
<dbReference type="RefSeq" id="WP_092908963.1">
    <property type="nucleotide sequence ID" value="NZ_FOUZ01000012.1"/>
</dbReference>
<protein>
    <submittedName>
        <fullName evidence="2">Uncharacterized protein</fullName>
    </submittedName>
</protein>
<dbReference type="Proteomes" id="UP000199149">
    <property type="component" value="Unassembled WGS sequence"/>
</dbReference>
<dbReference type="PROSITE" id="PS51257">
    <property type="entry name" value="PROKAR_LIPOPROTEIN"/>
    <property type="match status" value="1"/>
</dbReference>
<feature type="coiled-coil region" evidence="1">
    <location>
        <begin position="16"/>
        <end position="43"/>
    </location>
</feature>
<evidence type="ECO:0000313" key="3">
    <source>
        <dbReference type="Proteomes" id="UP000199149"/>
    </source>
</evidence>